<comment type="caution">
    <text evidence="2">The sequence shown here is derived from an EMBL/GenBank/DDBJ whole genome shotgun (WGS) entry which is preliminary data.</text>
</comment>
<protein>
    <recommendedName>
        <fullName evidence="1">ASCH domain-containing protein</fullName>
    </recommendedName>
</protein>
<dbReference type="Gene3D" id="2.30.130.30">
    <property type="entry name" value="Hypothetical protein"/>
    <property type="match status" value="1"/>
</dbReference>
<dbReference type="InterPro" id="IPR016645">
    <property type="entry name" value="UCP016134"/>
</dbReference>
<name>A0A2K4FCD2_9STAP</name>
<evidence type="ECO:0000313" key="3">
    <source>
        <dbReference type="Proteomes" id="UP000242712"/>
    </source>
</evidence>
<dbReference type="InterPro" id="IPR015947">
    <property type="entry name" value="PUA-like_sf"/>
</dbReference>
<gene>
    <name evidence="2" type="ORF">CD039_08090</name>
</gene>
<dbReference type="GeneID" id="98298308"/>
<evidence type="ECO:0000259" key="1">
    <source>
        <dbReference type="SMART" id="SM01022"/>
    </source>
</evidence>
<keyword evidence="3" id="KW-1185">Reference proteome</keyword>
<feature type="domain" description="ASCH" evidence="1">
    <location>
        <begin position="5"/>
        <end position="113"/>
    </location>
</feature>
<evidence type="ECO:0000313" key="2">
    <source>
        <dbReference type="EMBL" id="POA08937.1"/>
    </source>
</evidence>
<dbReference type="PIRSF" id="PIRSF016134">
    <property type="entry name" value="UCP016134"/>
    <property type="match status" value="1"/>
</dbReference>
<dbReference type="Proteomes" id="UP000242712">
    <property type="component" value="Unassembled WGS sequence"/>
</dbReference>
<dbReference type="SUPFAM" id="SSF88697">
    <property type="entry name" value="PUA domain-like"/>
    <property type="match status" value="1"/>
</dbReference>
<accession>A0A2K4FCD2</accession>
<dbReference type="InterPro" id="IPR007374">
    <property type="entry name" value="ASCH_domain"/>
</dbReference>
<dbReference type="OrthoDB" id="9790388at2"/>
<reference evidence="2 3" key="1">
    <citation type="submission" date="2017-08" db="EMBL/GenBank/DDBJ databases">
        <title>Draft genome sequences of 64 type strains of genus Staph aureus.</title>
        <authorList>
            <person name="Cole K."/>
            <person name="Golubchik T."/>
            <person name="Russell J."/>
            <person name="Foster D."/>
            <person name="Llewelyn M."/>
            <person name="Wilson D."/>
            <person name="Crook D."/>
            <person name="Paul J."/>
        </authorList>
    </citation>
    <scope>NUCLEOTIDE SEQUENCE [LARGE SCALE GENOMIC DNA]</scope>
    <source>
        <strain evidence="2 3">DSM 29875</strain>
    </source>
</reference>
<dbReference type="SMART" id="SM01022">
    <property type="entry name" value="ASCH"/>
    <property type="match status" value="1"/>
</dbReference>
<sequence length="115" mass="13664">MEHKMRLYDKPFQLMLAGTKTVEIRLNDEKRQAVQNGDTIQFTNLENADQSFKVEVLERVQFDSFQELLKYYDNEEIGVPEDYQLSQKLAEIYQIYSQAEELEYGAVSFRVKRIE</sequence>
<dbReference type="EMBL" id="PPPX01000011">
    <property type="protein sequence ID" value="POA08937.1"/>
    <property type="molecule type" value="Genomic_DNA"/>
</dbReference>
<dbReference type="AlphaFoldDB" id="A0A2K4FCD2"/>
<proteinExistence type="predicted"/>
<organism evidence="2 3">
    <name type="scientific">Staphylococcus argensis</name>
    <dbReference type="NCBI Taxonomy" id="1607738"/>
    <lineage>
        <taxon>Bacteria</taxon>
        <taxon>Bacillati</taxon>
        <taxon>Bacillota</taxon>
        <taxon>Bacilli</taxon>
        <taxon>Bacillales</taxon>
        <taxon>Staphylococcaceae</taxon>
        <taxon>Staphylococcus</taxon>
    </lineage>
</organism>
<dbReference type="RefSeq" id="WP_103371889.1">
    <property type="nucleotide sequence ID" value="NZ_CBCRVO010000002.1"/>
</dbReference>
<dbReference type="Pfam" id="PF04266">
    <property type="entry name" value="ASCH"/>
    <property type="match status" value="1"/>
</dbReference>